<protein>
    <submittedName>
        <fullName evidence="2">Actin cross-linking toxin VgrG1</fullName>
    </submittedName>
</protein>
<sequence>MDSMESYPLARAMFSLLQTYHNQHGFKQTISVSGLNPVSSTPPKNRNKNKTRPFIPTTNSLHPLRGDTINGPRTGKNTITDLLHNIKILTKNGDDEQRCWIRASKWAKSKYPKIRDQVFLQATEDLHRLGIIVSTPKTRSSALRISVPRASQTIATEPQTGNNPIGVVTSQLTFFEPPLNDSIALQSPAPPSFVPQIPTHSNLERDTLIEPDLVTPDDPEPTPGRSRPFTIEDFNLLPDPPQNLSTRHEHRGNKRANWFLTPDREILILGDSNISRLPPIFDKLVQVDSYPGANILDAIHLIRSSNFQSDPNGLDGILSTGQGHVQSPTNLP</sequence>
<dbReference type="Proteomes" id="UP001228049">
    <property type="component" value="Unassembled WGS sequence"/>
</dbReference>
<feature type="region of interest" description="Disordered" evidence="1">
    <location>
        <begin position="313"/>
        <end position="332"/>
    </location>
</feature>
<dbReference type="EMBL" id="JASDAP010000110">
    <property type="protein sequence ID" value="KAK1875563.1"/>
    <property type="molecule type" value="Genomic_DNA"/>
</dbReference>
<organism evidence="2 3">
    <name type="scientific">Dissostichus eleginoides</name>
    <name type="common">Patagonian toothfish</name>
    <name type="synonym">Dissostichus amissus</name>
    <dbReference type="NCBI Taxonomy" id="100907"/>
    <lineage>
        <taxon>Eukaryota</taxon>
        <taxon>Metazoa</taxon>
        <taxon>Chordata</taxon>
        <taxon>Craniata</taxon>
        <taxon>Vertebrata</taxon>
        <taxon>Euteleostomi</taxon>
        <taxon>Actinopterygii</taxon>
        <taxon>Neopterygii</taxon>
        <taxon>Teleostei</taxon>
        <taxon>Neoteleostei</taxon>
        <taxon>Acanthomorphata</taxon>
        <taxon>Eupercaria</taxon>
        <taxon>Perciformes</taxon>
        <taxon>Notothenioidei</taxon>
        <taxon>Nototheniidae</taxon>
        <taxon>Dissostichus</taxon>
    </lineage>
</organism>
<feature type="region of interest" description="Disordered" evidence="1">
    <location>
        <begin position="209"/>
        <end position="237"/>
    </location>
</feature>
<feature type="region of interest" description="Disordered" evidence="1">
    <location>
        <begin position="33"/>
        <end position="73"/>
    </location>
</feature>
<evidence type="ECO:0000313" key="3">
    <source>
        <dbReference type="Proteomes" id="UP001228049"/>
    </source>
</evidence>
<proteinExistence type="predicted"/>
<reference evidence="2" key="1">
    <citation type="submission" date="2023-04" db="EMBL/GenBank/DDBJ databases">
        <title>Chromosome-level genome of Chaenocephalus aceratus.</title>
        <authorList>
            <person name="Park H."/>
        </authorList>
    </citation>
    <scope>NUCLEOTIDE SEQUENCE</scope>
    <source>
        <strain evidence="2">DE</strain>
        <tissue evidence="2">Muscle</tissue>
    </source>
</reference>
<evidence type="ECO:0000256" key="1">
    <source>
        <dbReference type="SAM" id="MobiDB-lite"/>
    </source>
</evidence>
<comment type="caution">
    <text evidence="2">The sequence shown here is derived from an EMBL/GenBank/DDBJ whole genome shotgun (WGS) entry which is preliminary data.</text>
</comment>
<keyword evidence="3" id="KW-1185">Reference proteome</keyword>
<name>A0AAD9B3Y1_DISEL</name>
<feature type="compositionally biased region" description="Polar residues" evidence="1">
    <location>
        <begin position="33"/>
        <end position="44"/>
    </location>
</feature>
<feature type="compositionally biased region" description="Polar residues" evidence="1">
    <location>
        <begin position="319"/>
        <end position="332"/>
    </location>
</feature>
<dbReference type="AlphaFoldDB" id="A0AAD9B3Y1"/>
<gene>
    <name evidence="2" type="ORF">KUDE01_015364</name>
</gene>
<evidence type="ECO:0000313" key="2">
    <source>
        <dbReference type="EMBL" id="KAK1875563.1"/>
    </source>
</evidence>
<accession>A0AAD9B3Y1</accession>